<dbReference type="Proteomes" id="UP000215914">
    <property type="component" value="Chromosome 2"/>
</dbReference>
<gene>
    <name evidence="1" type="ORF">HannXRQ_Chr02g0047011</name>
</gene>
<accession>A0A251VG42</accession>
<dbReference type="AlphaFoldDB" id="A0A251VG42"/>
<evidence type="ECO:0000313" key="1">
    <source>
        <dbReference type="EMBL" id="OTG34545.1"/>
    </source>
</evidence>
<dbReference type="InParanoid" id="A0A251VG42"/>
<dbReference type="EMBL" id="CM007891">
    <property type="protein sequence ID" value="OTG34545.1"/>
    <property type="molecule type" value="Genomic_DNA"/>
</dbReference>
<sequence length="157" mass="17691">MPPATIYIKLYKYVSIILGCGFSQNQSTHQVDWSKRVSGGQRQDLVRRGSGLGSNLDSVFDKSNHGQQSQIRVRSAVVNSVNYSQPVSRGSGAVRWARFWFSTSWSVNGQTWSTEVKTQSTRDARIHFLGTTLGDHFKLALHKNVQVAIFKTMERLE</sequence>
<proteinExistence type="predicted"/>
<organism evidence="1 2">
    <name type="scientific">Helianthus annuus</name>
    <name type="common">Common sunflower</name>
    <dbReference type="NCBI Taxonomy" id="4232"/>
    <lineage>
        <taxon>Eukaryota</taxon>
        <taxon>Viridiplantae</taxon>
        <taxon>Streptophyta</taxon>
        <taxon>Embryophyta</taxon>
        <taxon>Tracheophyta</taxon>
        <taxon>Spermatophyta</taxon>
        <taxon>Magnoliopsida</taxon>
        <taxon>eudicotyledons</taxon>
        <taxon>Gunneridae</taxon>
        <taxon>Pentapetalae</taxon>
        <taxon>asterids</taxon>
        <taxon>campanulids</taxon>
        <taxon>Asterales</taxon>
        <taxon>Asteraceae</taxon>
        <taxon>Asteroideae</taxon>
        <taxon>Heliantheae alliance</taxon>
        <taxon>Heliantheae</taxon>
        <taxon>Helianthus</taxon>
    </lineage>
</organism>
<keyword evidence="2" id="KW-1185">Reference proteome</keyword>
<evidence type="ECO:0000313" key="2">
    <source>
        <dbReference type="Proteomes" id="UP000215914"/>
    </source>
</evidence>
<reference evidence="2" key="1">
    <citation type="journal article" date="2017" name="Nature">
        <title>The sunflower genome provides insights into oil metabolism, flowering and Asterid evolution.</title>
        <authorList>
            <person name="Badouin H."/>
            <person name="Gouzy J."/>
            <person name="Grassa C.J."/>
            <person name="Murat F."/>
            <person name="Staton S.E."/>
            <person name="Cottret L."/>
            <person name="Lelandais-Briere C."/>
            <person name="Owens G.L."/>
            <person name="Carrere S."/>
            <person name="Mayjonade B."/>
            <person name="Legrand L."/>
            <person name="Gill N."/>
            <person name="Kane N.C."/>
            <person name="Bowers J.E."/>
            <person name="Hubner S."/>
            <person name="Bellec A."/>
            <person name="Berard A."/>
            <person name="Berges H."/>
            <person name="Blanchet N."/>
            <person name="Boniface M.C."/>
            <person name="Brunel D."/>
            <person name="Catrice O."/>
            <person name="Chaidir N."/>
            <person name="Claudel C."/>
            <person name="Donnadieu C."/>
            <person name="Faraut T."/>
            <person name="Fievet G."/>
            <person name="Helmstetter N."/>
            <person name="King M."/>
            <person name="Knapp S.J."/>
            <person name="Lai Z."/>
            <person name="Le Paslier M.C."/>
            <person name="Lippi Y."/>
            <person name="Lorenzon L."/>
            <person name="Mandel J.R."/>
            <person name="Marage G."/>
            <person name="Marchand G."/>
            <person name="Marquand E."/>
            <person name="Bret-Mestries E."/>
            <person name="Morien E."/>
            <person name="Nambeesan S."/>
            <person name="Nguyen T."/>
            <person name="Pegot-Espagnet P."/>
            <person name="Pouilly N."/>
            <person name="Raftis F."/>
            <person name="Sallet E."/>
            <person name="Schiex T."/>
            <person name="Thomas J."/>
            <person name="Vandecasteele C."/>
            <person name="Vares D."/>
            <person name="Vear F."/>
            <person name="Vautrin S."/>
            <person name="Crespi M."/>
            <person name="Mangin B."/>
            <person name="Burke J.M."/>
            <person name="Salse J."/>
            <person name="Munos S."/>
            <person name="Vincourt P."/>
            <person name="Rieseberg L.H."/>
            <person name="Langlade N.B."/>
        </authorList>
    </citation>
    <scope>NUCLEOTIDE SEQUENCE [LARGE SCALE GENOMIC DNA]</scope>
    <source>
        <strain evidence="2">cv. SF193</strain>
    </source>
</reference>
<protein>
    <submittedName>
        <fullName evidence="1">Uncharacterized protein</fullName>
    </submittedName>
</protein>
<name>A0A251VG42_HELAN</name>